<dbReference type="PROSITE" id="PS00075">
    <property type="entry name" value="DHFR_1"/>
    <property type="match status" value="1"/>
</dbReference>
<comment type="function">
    <text evidence="7 8">Key enzyme in folate metabolism. Catalyzes an essential reaction for de novo glycine and purine synthesis, and for DNA precursor synthesis.</text>
</comment>
<sequence>MISLIVGRARNGAIGRDGDIPWHVPEDLKFFQRETMGGAIIMGRKTWESLPFKPLKNRLNVVVSRGEFEGADICVNSVTAAVNAARAAGHSRIYGIGGAGIYEAMLPLAYRLLITEVDLEIEDADTFFPEFDESAWSVELGIVLKAEGPRCVMREFLRVG</sequence>
<comment type="catalytic activity">
    <reaction evidence="8">
        <text>(6S)-5,6,7,8-tetrahydrofolate + NADP(+) = 7,8-dihydrofolate + NADPH + H(+)</text>
        <dbReference type="Rhea" id="RHEA:15009"/>
        <dbReference type="ChEBI" id="CHEBI:15378"/>
        <dbReference type="ChEBI" id="CHEBI:57451"/>
        <dbReference type="ChEBI" id="CHEBI:57453"/>
        <dbReference type="ChEBI" id="CHEBI:57783"/>
        <dbReference type="ChEBI" id="CHEBI:58349"/>
        <dbReference type="EC" id="1.5.1.3"/>
    </reaction>
</comment>
<dbReference type="GO" id="GO:0046654">
    <property type="term" value="P:tetrahydrofolate biosynthetic process"/>
    <property type="evidence" value="ECO:0007669"/>
    <property type="project" value="UniProtKB-UniPathway"/>
</dbReference>
<dbReference type="RefSeq" id="WP_072898384.1">
    <property type="nucleotide sequence ID" value="NZ_FQXB01000001.1"/>
</dbReference>
<name>A0A1M5L1S3_9RHOB</name>
<evidence type="ECO:0000256" key="7">
    <source>
        <dbReference type="ARBA" id="ARBA00025067"/>
    </source>
</evidence>
<dbReference type="GO" id="GO:0046655">
    <property type="term" value="P:folic acid metabolic process"/>
    <property type="evidence" value="ECO:0007669"/>
    <property type="project" value="TreeGrafter"/>
</dbReference>
<comment type="similarity">
    <text evidence="2 8 9">Belongs to the dihydrofolate reductase family.</text>
</comment>
<dbReference type="Proteomes" id="UP000184074">
    <property type="component" value="Unassembled WGS sequence"/>
</dbReference>
<dbReference type="InterPro" id="IPR017925">
    <property type="entry name" value="DHFR_CS"/>
</dbReference>
<dbReference type="EC" id="1.5.1.3" evidence="3 8"/>
<evidence type="ECO:0000259" key="10">
    <source>
        <dbReference type="PROSITE" id="PS51330"/>
    </source>
</evidence>
<evidence type="ECO:0000256" key="2">
    <source>
        <dbReference type="ARBA" id="ARBA00009539"/>
    </source>
</evidence>
<evidence type="ECO:0000313" key="12">
    <source>
        <dbReference type="Proteomes" id="UP000184074"/>
    </source>
</evidence>
<dbReference type="PANTHER" id="PTHR48069:SF3">
    <property type="entry name" value="DIHYDROFOLATE REDUCTASE"/>
    <property type="match status" value="1"/>
</dbReference>
<keyword evidence="6 8" id="KW-0560">Oxidoreductase</keyword>
<dbReference type="Pfam" id="PF00186">
    <property type="entry name" value="DHFR_1"/>
    <property type="match status" value="1"/>
</dbReference>
<evidence type="ECO:0000256" key="4">
    <source>
        <dbReference type="ARBA" id="ARBA00022563"/>
    </source>
</evidence>
<dbReference type="InterPro" id="IPR012259">
    <property type="entry name" value="DHFR"/>
</dbReference>
<dbReference type="Gene3D" id="3.40.430.10">
    <property type="entry name" value="Dihydrofolate Reductase, subunit A"/>
    <property type="match status" value="1"/>
</dbReference>
<dbReference type="InterPro" id="IPR024072">
    <property type="entry name" value="DHFR-like_dom_sf"/>
</dbReference>
<dbReference type="AlphaFoldDB" id="A0A1M5L1S3"/>
<dbReference type="GO" id="GO:0004146">
    <property type="term" value="F:dihydrofolate reductase activity"/>
    <property type="evidence" value="ECO:0007669"/>
    <property type="project" value="UniProtKB-EC"/>
</dbReference>
<comment type="pathway">
    <text evidence="1 8">Cofactor biosynthesis; tetrahydrofolate biosynthesis; 5,6,7,8-tetrahydrofolate from 7,8-dihydrofolate: step 1/1.</text>
</comment>
<evidence type="ECO:0000256" key="6">
    <source>
        <dbReference type="ARBA" id="ARBA00023002"/>
    </source>
</evidence>
<dbReference type="PRINTS" id="PR00070">
    <property type="entry name" value="DHFR"/>
</dbReference>
<dbReference type="PROSITE" id="PS51330">
    <property type="entry name" value="DHFR_2"/>
    <property type="match status" value="1"/>
</dbReference>
<dbReference type="UniPathway" id="UPA00077">
    <property type="reaction ID" value="UER00158"/>
</dbReference>
<dbReference type="InterPro" id="IPR001796">
    <property type="entry name" value="DHFR_dom"/>
</dbReference>
<keyword evidence="4 8" id="KW-0554">One-carbon metabolism</keyword>
<dbReference type="CDD" id="cd00209">
    <property type="entry name" value="DHFR"/>
    <property type="match status" value="1"/>
</dbReference>
<accession>A0A1M5L1S3</accession>
<reference evidence="11 12" key="1">
    <citation type="submission" date="2016-11" db="EMBL/GenBank/DDBJ databases">
        <authorList>
            <person name="Jaros S."/>
            <person name="Januszkiewicz K."/>
            <person name="Wedrychowicz H."/>
        </authorList>
    </citation>
    <scope>NUCLEOTIDE SEQUENCE [LARGE SCALE GENOMIC DNA]</scope>
    <source>
        <strain evidence="11 12">DSM 28715</strain>
    </source>
</reference>
<dbReference type="EMBL" id="FQXB01000001">
    <property type="protein sequence ID" value="SHG58988.1"/>
    <property type="molecule type" value="Genomic_DNA"/>
</dbReference>
<dbReference type="PANTHER" id="PTHR48069">
    <property type="entry name" value="DIHYDROFOLATE REDUCTASE"/>
    <property type="match status" value="1"/>
</dbReference>
<organism evidence="11 12">
    <name type="scientific">Cognatiyoonia sediminum</name>
    <dbReference type="NCBI Taxonomy" id="1508389"/>
    <lineage>
        <taxon>Bacteria</taxon>
        <taxon>Pseudomonadati</taxon>
        <taxon>Pseudomonadota</taxon>
        <taxon>Alphaproteobacteria</taxon>
        <taxon>Rhodobacterales</taxon>
        <taxon>Paracoccaceae</taxon>
        <taxon>Cognatiyoonia</taxon>
    </lineage>
</organism>
<dbReference type="GO" id="GO:0046452">
    <property type="term" value="P:dihydrofolate metabolic process"/>
    <property type="evidence" value="ECO:0007669"/>
    <property type="project" value="TreeGrafter"/>
</dbReference>
<evidence type="ECO:0000313" key="11">
    <source>
        <dbReference type="EMBL" id="SHG58988.1"/>
    </source>
</evidence>
<feature type="domain" description="DHFR" evidence="10">
    <location>
        <begin position="1"/>
        <end position="158"/>
    </location>
</feature>
<dbReference type="OrthoDB" id="9804315at2"/>
<dbReference type="SUPFAM" id="SSF53597">
    <property type="entry name" value="Dihydrofolate reductase-like"/>
    <property type="match status" value="1"/>
</dbReference>
<dbReference type="GO" id="GO:0050661">
    <property type="term" value="F:NADP binding"/>
    <property type="evidence" value="ECO:0007669"/>
    <property type="project" value="InterPro"/>
</dbReference>
<keyword evidence="5 8" id="KW-0521">NADP</keyword>
<evidence type="ECO:0000256" key="5">
    <source>
        <dbReference type="ARBA" id="ARBA00022857"/>
    </source>
</evidence>
<evidence type="ECO:0000256" key="8">
    <source>
        <dbReference type="PIRNR" id="PIRNR000194"/>
    </source>
</evidence>
<gene>
    <name evidence="11" type="ORF">SAMN05444003_0050</name>
</gene>
<dbReference type="PIRSF" id="PIRSF000194">
    <property type="entry name" value="DHFR"/>
    <property type="match status" value="1"/>
</dbReference>
<dbReference type="GO" id="GO:0006730">
    <property type="term" value="P:one-carbon metabolic process"/>
    <property type="evidence" value="ECO:0007669"/>
    <property type="project" value="UniProtKB-KW"/>
</dbReference>
<keyword evidence="12" id="KW-1185">Reference proteome</keyword>
<evidence type="ECO:0000256" key="9">
    <source>
        <dbReference type="RuleBase" id="RU004474"/>
    </source>
</evidence>
<evidence type="ECO:0000256" key="3">
    <source>
        <dbReference type="ARBA" id="ARBA00012856"/>
    </source>
</evidence>
<protein>
    <recommendedName>
        <fullName evidence="3 8">Dihydrofolate reductase</fullName>
        <ecNumber evidence="3 8">1.5.1.3</ecNumber>
    </recommendedName>
</protein>
<dbReference type="STRING" id="1508389.SAMN05444003_0050"/>
<proteinExistence type="inferred from homology"/>
<evidence type="ECO:0000256" key="1">
    <source>
        <dbReference type="ARBA" id="ARBA00004903"/>
    </source>
</evidence>